<evidence type="ECO:0000313" key="2">
    <source>
        <dbReference type="Proteomes" id="UP000247586"/>
    </source>
</evidence>
<sequence>MLLASSTLWVFQFSQILDSLVSHKFEINVDLKVRLTLTSIKFKVDLKLLVLLNMMRAKFERGFITCSNEIKNELRDKLRRKDLDM</sequence>
<reference evidence="2" key="2">
    <citation type="submission" date="2020-03" db="EMBL/GenBank/DDBJ databases">
        <title>Complete Genome Sequences of Extremely Thermoacidophilic, Metal-Mobilizing Type-Strain Members of the Archaeal Family Sulfolobaceae: Acidianus brierleyi DSM-1651T, Acidianus sulfidivorans DSM-18786T, Metallosphaera hakonensis DSM-7519T, and Metallosphaera prunae DSM-10039T.</title>
        <authorList>
            <person name="Counts J.A."/>
            <person name="Kelly R.M."/>
        </authorList>
    </citation>
    <scope>NUCLEOTIDE SEQUENCE [LARGE SCALE GENOMIC DNA]</scope>
    <source>
        <strain evidence="2">HO1-1</strain>
    </source>
</reference>
<dbReference type="Proteomes" id="UP000247586">
    <property type="component" value="Chromosome"/>
</dbReference>
<protein>
    <submittedName>
        <fullName evidence="1">Uncharacterized protein</fullName>
    </submittedName>
</protein>
<proteinExistence type="predicted"/>
<evidence type="ECO:0000313" key="1">
    <source>
        <dbReference type="EMBL" id="AWR98463.1"/>
    </source>
</evidence>
<reference evidence="2" key="3">
    <citation type="submission" date="2020-03" db="EMBL/GenBank/DDBJ databases">
        <title>Sequencing and Assembly of Multiple Reported Metal-Biooxidizing Members of the Extremely Thermoacidophilic Archaeal Family Sulfolobaceae.</title>
        <authorList>
            <person name="Counts J.A."/>
            <person name="Kelly R.M."/>
        </authorList>
    </citation>
    <scope>NUCLEOTIDE SEQUENCE [LARGE SCALE GENOMIC DNA]</scope>
    <source>
        <strain evidence="2">HO1-1</strain>
    </source>
</reference>
<name>A0A2U9IR53_9CREN</name>
<keyword evidence="2" id="KW-1185">Reference proteome</keyword>
<reference evidence="1 2" key="1">
    <citation type="submission" date="2018-05" db="EMBL/GenBank/DDBJ databases">
        <title>Complete Genome Sequences of Extremely Thermoacidophilic, Metal-Mobilizing Type-Strain Members of the Archaeal Family Sulfolobaceae: Acidianus brierleyi DSM-1651T, Acidianus sulfidivorans DSM-18786T, Metallosphaera hakonensis DSM-7519T, and Metallosphaera prunae DSM-10039T.</title>
        <authorList>
            <person name="Counts J.A."/>
            <person name="Kelly R.M."/>
        </authorList>
    </citation>
    <scope>NUCLEOTIDE SEQUENCE [LARGE SCALE GENOMIC DNA]</scope>
    <source>
        <strain evidence="1 2">HO1-1</strain>
    </source>
</reference>
<accession>A0A2U9IR53</accession>
<dbReference type="EMBL" id="CP029287">
    <property type="protein sequence ID" value="AWR98463.1"/>
    <property type="molecule type" value="Genomic_DNA"/>
</dbReference>
<dbReference type="STRING" id="1293036.GCA_001315825_01726"/>
<organism evidence="1 2">
    <name type="scientific">Metallosphaera hakonensis JCM 8857 = DSM 7519</name>
    <dbReference type="NCBI Taxonomy" id="1293036"/>
    <lineage>
        <taxon>Archaea</taxon>
        <taxon>Thermoproteota</taxon>
        <taxon>Thermoprotei</taxon>
        <taxon>Sulfolobales</taxon>
        <taxon>Sulfolobaceae</taxon>
        <taxon>Metallosphaera</taxon>
    </lineage>
</organism>
<gene>
    <name evidence="1" type="ORF">DFR87_00625</name>
</gene>
<dbReference type="AlphaFoldDB" id="A0A2U9IR53"/>